<sequence>MRFISAIAAFLAGLLLLGLGLGQLTVWAPEDSTTVTSQELEDAPLTVITDDVIDSEAGRDELTIDAEGEYTLALGRTHDVEAWVGETSHVLVNGYEEASGEDQEAQLTAERVEGEETAPNPAGSDLWVVTETVEGEHTYQWNTQGDGGEWSVLVFRDGTEAAPSQISMTITEDNDTTGATVMLVLGGLLLLLALGLLYWALAGARRDREERHEDDETDGTSAEVPAEETTVTGETPAQESEGTPSTETDTERGDSGRSFFAALTAGALALGAAVGVAAPAQAEETAPAEEGAEQSQTDQAEAEQEEAEGEAPQLEQEHSVLLDSQLERILEDIAVTAAEADEAGDAELLEPRIAGHAAQVRELAYRNHELAETSMPQPIGTEVLSAAVTSETEFPREAIVVTEHPETSLRQVLVLEQESARENYRLTHFSLMPSDYDAFPVIATEQGGVKSVELDNEDNGLTPAAALEGLSQFFADSDHDFAERVAPSSYIDDLHGYFTQLEEAMEATELSFPEPQVHEELTALELPDGSVVVAGSFELIMQMAPLADGDTIFLDYDLVEELVGTDWTTFPTEILTLQSAVVRIPADYGDGGQIELVGIHELTMDASIDEPEWFEGYPGPAVRDEDEDEETEDQDESEEQADEDAQDSDEEPEEDTQSEGDEPAEETDADQTPEEDAEA</sequence>
<gene>
    <name evidence="3" type="ORF">RH857_04860</name>
</gene>
<keyword evidence="2" id="KW-0812">Transmembrane</keyword>
<organism evidence="3 4">
    <name type="scientific">Nesterenkonia flava</name>
    <dbReference type="NCBI Taxonomy" id="469799"/>
    <lineage>
        <taxon>Bacteria</taxon>
        <taxon>Bacillati</taxon>
        <taxon>Actinomycetota</taxon>
        <taxon>Actinomycetes</taxon>
        <taxon>Micrococcales</taxon>
        <taxon>Micrococcaceae</taxon>
        <taxon>Nesterenkonia</taxon>
    </lineage>
</organism>
<feature type="region of interest" description="Disordered" evidence="1">
    <location>
        <begin position="611"/>
        <end position="679"/>
    </location>
</feature>
<evidence type="ECO:0000256" key="1">
    <source>
        <dbReference type="SAM" id="MobiDB-lite"/>
    </source>
</evidence>
<keyword evidence="2" id="KW-0472">Membrane</keyword>
<name>A0ABU1FS15_9MICC</name>
<accession>A0ABU1FS15</accession>
<evidence type="ECO:0000256" key="2">
    <source>
        <dbReference type="SAM" id="Phobius"/>
    </source>
</evidence>
<proteinExistence type="predicted"/>
<feature type="transmembrane region" description="Helical" evidence="2">
    <location>
        <begin position="259"/>
        <end position="278"/>
    </location>
</feature>
<protein>
    <submittedName>
        <fullName evidence="3">Uncharacterized protein</fullName>
    </submittedName>
</protein>
<feature type="compositionally biased region" description="Polar residues" evidence="1">
    <location>
        <begin position="229"/>
        <end position="247"/>
    </location>
</feature>
<feature type="region of interest" description="Disordered" evidence="1">
    <location>
        <begin position="210"/>
        <end position="254"/>
    </location>
</feature>
<feature type="compositionally biased region" description="Acidic residues" evidence="1">
    <location>
        <begin position="624"/>
        <end position="679"/>
    </location>
</feature>
<keyword evidence="4" id="KW-1185">Reference proteome</keyword>
<dbReference type="RefSeq" id="WP_310536844.1">
    <property type="nucleotide sequence ID" value="NZ_BAAAOC010000091.1"/>
</dbReference>
<feature type="compositionally biased region" description="Acidic residues" evidence="1">
    <location>
        <begin position="300"/>
        <end position="309"/>
    </location>
</feature>
<comment type="caution">
    <text evidence="3">The sequence shown here is derived from an EMBL/GenBank/DDBJ whole genome shotgun (WGS) entry which is preliminary data.</text>
</comment>
<dbReference type="Proteomes" id="UP001260872">
    <property type="component" value="Unassembled WGS sequence"/>
</dbReference>
<dbReference type="EMBL" id="JAVKGT010000009">
    <property type="protein sequence ID" value="MDR5711462.1"/>
    <property type="molecule type" value="Genomic_DNA"/>
</dbReference>
<keyword evidence="2" id="KW-1133">Transmembrane helix</keyword>
<evidence type="ECO:0000313" key="4">
    <source>
        <dbReference type="Proteomes" id="UP001260872"/>
    </source>
</evidence>
<reference evidence="4" key="1">
    <citation type="submission" date="2023-07" db="EMBL/GenBank/DDBJ databases">
        <title>Description of three actinobacteria isolated from air of manufacturing shop in a pharmaceutical factory.</title>
        <authorList>
            <person name="Zhang D.-F."/>
        </authorList>
    </citation>
    <scope>NUCLEOTIDE SEQUENCE [LARGE SCALE GENOMIC DNA]</scope>
    <source>
        <strain evidence="4">CCTCC AB 207010</strain>
    </source>
</reference>
<feature type="region of interest" description="Disordered" evidence="1">
    <location>
        <begin position="280"/>
        <end position="316"/>
    </location>
</feature>
<feature type="transmembrane region" description="Helical" evidence="2">
    <location>
        <begin position="179"/>
        <end position="201"/>
    </location>
</feature>
<evidence type="ECO:0000313" key="3">
    <source>
        <dbReference type="EMBL" id="MDR5711462.1"/>
    </source>
</evidence>